<dbReference type="InterPro" id="IPR002577">
    <property type="entry name" value="HTH_HxlR"/>
</dbReference>
<accession>A0A7W8VBE3</accession>
<dbReference type="InterPro" id="IPR036388">
    <property type="entry name" value="WH-like_DNA-bd_sf"/>
</dbReference>
<keyword evidence="2 5" id="KW-0238">DNA-binding</keyword>
<evidence type="ECO:0000256" key="2">
    <source>
        <dbReference type="ARBA" id="ARBA00023125"/>
    </source>
</evidence>
<dbReference type="Gene3D" id="1.10.10.10">
    <property type="entry name" value="Winged helix-like DNA-binding domain superfamily/Winged helix DNA-binding domain"/>
    <property type="match status" value="1"/>
</dbReference>
<dbReference type="Proteomes" id="UP000572635">
    <property type="component" value="Unassembled WGS sequence"/>
</dbReference>
<dbReference type="SUPFAM" id="SSF46785">
    <property type="entry name" value="Winged helix' DNA-binding domain"/>
    <property type="match status" value="1"/>
</dbReference>
<reference evidence="5 6" key="1">
    <citation type="submission" date="2020-08" db="EMBL/GenBank/DDBJ databases">
        <title>Sequencing the genomes of 1000 actinobacteria strains.</title>
        <authorList>
            <person name="Klenk H.-P."/>
        </authorList>
    </citation>
    <scope>NUCLEOTIDE SEQUENCE [LARGE SCALE GENOMIC DNA]</scope>
    <source>
        <strain evidence="5 6">DSM 44551</strain>
    </source>
</reference>
<dbReference type="InterPro" id="IPR036390">
    <property type="entry name" value="WH_DNA-bd_sf"/>
</dbReference>
<dbReference type="PROSITE" id="PS51118">
    <property type="entry name" value="HTH_HXLR"/>
    <property type="match status" value="1"/>
</dbReference>
<comment type="caution">
    <text evidence="5">The sequence shown here is derived from an EMBL/GenBank/DDBJ whole genome shotgun (WGS) entry which is preliminary data.</text>
</comment>
<gene>
    <name evidence="5" type="ORF">HDA36_000340</name>
</gene>
<proteinExistence type="predicted"/>
<name>A0A7W8VBE3_9ACTN</name>
<keyword evidence="6" id="KW-1185">Reference proteome</keyword>
<dbReference type="PANTHER" id="PTHR33204">
    <property type="entry name" value="TRANSCRIPTIONAL REGULATOR, MARR FAMILY"/>
    <property type="match status" value="1"/>
</dbReference>
<organism evidence="5 6">
    <name type="scientific">Nocardiopsis composta</name>
    <dbReference type="NCBI Taxonomy" id="157465"/>
    <lineage>
        <taxon>Bacteria</taxon>
        <taxon>Bacillati</taxon>
        <taxon>Actinomycetota</taxon>
        <taxon>Actinomycetes</taxon>
        <taxon>Streptosporangiales</taxon>
        <taxon>Nocardiopsidaceae</taxon>
        <taxon>Nocardiopsis</taxon>
    </lineage>
</organism>
<protein>
    <submittedName>
        <fullName evidence="5">DNA-binding HxlR family transcriptional regulator</fullName>
    </submittedName>
</protein>
<keyword evidence="3" id="KW-0804">Transcription</keyword>
<evidence type="ECO:0000256" key="1">
    <source>
        <dbReference type="ARBA" id="ARBA00023015"/>
    </source>
</evidence>
<dbReference type="RefSeq" id="WP_184388005.1">
    <property type="nucleotide sequence ID" value="NZ_BAAAJD010000081.1"/>
</dbReference>
<sequence length="151" mass="16498">MSTTPPSADGSRAEAADDQAERFEDVAFDVFQKRCPSRSALEHVTAKWAVLVLGALAEGEGGARFGALRRRVEGVSEKMLSQTLQTLERDGFVERRVLRPIPPHVEYSLTPLGRDTARHLLGLVEFLEGRMDEVVAARTAHDRARGGDGTA</sequence>
<evidence type="ECO:0000259" key="4">
    <source>
        <dbReference type="PROSITE" id="PS51118"/>
    </source>
</evidence>
<dbReference type="Pfam" id="PF01638">
    <property type="entry name" value="HxlR"/>
    <property type="match status" value="1"/>
</dbReference>
<evidence type="ECO:0000256" key="3">
    <source>
        <dbReference type="ARBA" id="ARBA00023163"/>
    </source>
</evidence>
<dbReference type="EMBL" id="JACHDB010000001">
    <property type="protein sequence ID" value="MBB5430256.1"/>
    <property type="molecule type" value="Genomic_DNA"/>
</dbReference>
<evidence type="ECO:0000313" key="5">
    <source>
        <dbReference type="EMBL" id="MBB5430256.1"/>
    </source>
</evidence>
<dbReference type="AlphaFoldDB" id="A0A7W8VBE3"/>
<feature type="domain" description="HTH hxlR-type" evidence="4">
    <location>
        <begin position="35"/>
        <end position="135"/>
    </location>
</feature>
<keyword evidence="1" id="KW-0805">Transcription regulation</keyword>
<dbReference type="GO" id="GO:0003677">
    <property type="term" value="F:DNA binding"/>
    <property type="evidence" value="ECO:0007669"/>
    <property type="project" value="UniProtKB-KW"/>
</dbReference>
<evidence type="ECO:0000313" key="6">
    <source>
        <dbReference type="Proteomes" id="UP000572635"/>
    </source>
</evidence>
<dbReference type="PANTHER" id="PTHR33204:SF37">
    <property type="entry name" value="HTH-TYPE TRANSCRIPTIONAL REGULATOR YODB"/>
    <property type="match status" value="1"/>
</dbReference>